<evidence type="ECO:0000313" key="2">
    <source>
        <dbReference type="EMBL" id="MBB3188775.1"/>
    </source>
</evidence>
<dbReference type="PROSITE" id="PS51257">
    <property type="entry name" value="PROKAR_LIPOPROTEIN"/>
    <property type="match status" value="1"/>
</dbReference>
<evidence type="ECO:0000313" key="3">
    <source>
        <dbReference type="Proteomes" id="UP000544222"/>
    </source>
</evidence>
<keyword evidence="1" id="KW-0732">Signal</keyword>
<gene>
    <name evidence="2" type="ORF">FHX64_002973</name>
</gene>
<accession>A0A7W5DU63</accession>
<keyword evidence="3" id="KW-1185">Reference proteome</keyword>
<reference evidence="2 3" key="1">
    <citation type="submission" date="2020-08" db="EMBL/GenBank/DDBJ databases">
        <title>Genomic Encyclopedia of Type Strains, Phase IV (KMG-IV): sequencing the most valuable type-strain genomes for metagenomic binning, comparative biology and taxonomic classification.</title>
        <authorList>
            <person name="Goeker M."/>
        </authorList>
    </citation>
    <scope>NUCLEOTIDE SEQUENCE [LARGE SCALE GENOMIC DNA]</scope>
    <source>
        <strain evidence="2 3">DSM 27471</strain>
    </source>
</reference>
<comment type="caution">
    <text evidence="2">The sequence shown here is derived from an EMBL/GenBank/DDBJ whole genome shotgun (WGS) entry which is preliminary data.</text>
</comment>
<dbReference type="RefSeq" id="WP_183414490.1">
    <property type="nucleotide sequence ID" value="NZ_JACHYB010000002.1"/>
</dbReference>
<proteinExistence type="predicted"/>
<feature type="chain" id="PRO_5030760668" description="Outer membrane protein beta-barrel domain-containing protein" evidence="1">
    <location>
        <begin position="19"/>
        <end position="408"/>
    </location>
</feature>
<evidence type="ECO:0000256" key="1">
    <source>
        <dbReference type="SAM" id="SignalP"/>
    </source>
</evidence>
<dbReference type="AlphaFoldDB" id="A0A7W5DU63"/>
<sequence length="408" mass="46881">MRTHVLVLLAFVATGCFAQAPFKKGYFINNSNQKTECLIKNDDWKNNPKSFEYKINERGEVKQGNLATVKEFGIDGYSKYVRTSVNIDRSPMLTSDLSNTRNPVWEKDTLFLKVILEGKASLYYYDNGYIVRFFYSVASTPIQQLIYKEYLTGETGIATNSDYQNQLWLYVRAKGATMNSMRYISYGVSDLEHYFNKYNTEYSGAYASAQFETTQDIQVPVNIRITPGIDVTSLAIENNFVGSPRYADYGHASVFRIGLEGEFLLPFNHHNWGVVIEPAYQLLNAHPKGSSSTVHLSFVEFPVGLRRYFVFKNWKLFLDGFYTNDYGLTFNSNFQVDPFYFETPYKIKRVGGSFAIGGGFGYSLLSVELRYYTSTNFLDNYINWDSNYNRVALIVGIRIFGTRTKYQK</sequence>
<protein>
    <recommendedName>
        <fullName evidence="4">Outer membrane protein beta-barrel domain-containing protein</fullName>
    </recommendedName>
</protein>
<organism evidence="2 3">
    <name type="scientific">Microbacter margulisiae</name>
    <dbReference type="NCBI Taxonomy" id="1350067"/>
    <lineage>
        <taxon>Bacteria</taxon>
        <taxon>Pseudomonadati</taxon>
        <taxon>Bacteroidota</taxon>
        <taxon>Bacteroidia</taxon>
        <taxon>Bacteroidales</taxon>
        <taxon>Porphyromonadaceae</taxon>
        <taxon>Microbacter</taxon>
    </lineage>
</organism>
<dbReference type="EMBL" id="JACHYB010000002">
    <property type="protein sequence ID" value="MBB3188775.1"/>
    <property type="molecule type" value="Genomic_DNA"/>
</dbReference>
<name>A0A7W5DU63_9PORP</name>
<dbReference type="Proteomes" id="UP000544222">
    <property type="component" value="Unassembled WGS sequence"/>
</dbReference>
<evidence type="ECO:0008006" key="4">
    <source>
        <dbReference type="Google" id="ProtNLM"/>
    </source>
</evidence>
<feature type="signal peptide" evidence="1">
    <location>
        <begin position="1"/>
        <end position="18"/>
    </location>
</feature>